<sequence>EMQLEEFERAVRSSYGKVSSEEVRNRHRDFITAIEDKIVKIEHSLSESVNPGGKASLPWLHLDEGEQVELALFLSGMPAANNRYVEDPQSSENVAASNCLKDFRVSSGWDDSNEEISHGHRRAASASADIGFWKVSVHDDAQQWSSSSGSSGPMHKVPSLLGFLSYMESVSKLKWPRNGYRKLKAADHHKETDRELLPTVGLNRGNNTRCERSKSGLDSCDETYDKQLYGWYCAIGRQLQRSQYQMQYSQPVRIAVWIVVLLSFIALITFHEM</sequence>
<accession>A0A445H3K3</accession>
<proteinExistence type="predicted"/>
<keyword evidence="1" id="KW-0812">Transmembrane</keyword>
<dbReference type="AlphaFoldDB" id="A0A445H3K3"/>
<evidence type="ECO:0000256" key="1">
    <source>
        <dbReference type="SAM" id="Phobius"/>
    </source>
</evidence>
<organism evidence="2 3">
    <name type="scientific">Glycine soja</name>
    <name type="common">Wild soybean</name>
    <dbReference type="NCBI Taxonomy" id="3848"/>
    <lineage>
        <taxon>Eukaryota</taxon>
        <taxon>Viridiplantae</taxon>
        <taxon>Streptophyta</taxon>
        <taxon>Embryophyta</taxon>
        <taxon>Tracheophyta</taxon>
        <taxon>Spermatophyta</taxon>
        <taxon>Magnoliopsida</taxon>
        <taxon>eudicotyledons</taxon>
        <taxon>Gunneridae</taxon>
        <taxon>Pentapetalae</taxon>
        <taxon>rosids</taxon>
        <taxon>fabids</taxon>
        <taxon>Fabales</taxon>
        <taxon>Fabaceae</taxon>
        <taxon>Papilionoideae</taxon>
        <taxon>50 kb inversion clade</taxon>
        <taxon>NPAAA clade</taxon>
        <taxon>indigoferoid/millettioid clade</taxon>
        <taxon>Phaseoleae</taxon>
        <taxon>Glycine</taxon>
        <taxon>Glycine subgen. Soja</taxon>
    </lineage>
</organism>
<reference evidence="2 3" key="1">
    <citation type="submission" date="2018-09" db="EMBL/GenBank/DDBJ databases">
        <title>A high-quality reference genome of wild soybean provides a powerful tool to mine soybean genomes.</title>
        <authorList>
            <person name="Xie M."/>
            <person name="Chung C.Y.L."/>
            <person name="Li M.-W."/>
            <person name="Wong F.-L."/>
            <person name="Chan T.-F."/>
            <person name="Lam H.-M."/>
        </authorList>
    </citation>
    <scope>NUCLEOTIDE SEQUENCE [LARGE SCALE GENOMIC DNA]</scope>
    <source>
        <strain evidence="3">cv. W05</strain>
        <tissue evidence="2">Hypocotyl of etiolated seedlings</tissue>
    </source>
</reference>
<name>A0A445H3K3_GLYSO</name>
<keyword evidence="1" id="KW-0472">Membrane</keyword>
<evidence type="ECO:0000313" key="2">
    <source>
        <dbReference type="EMBL" id="RZB68149.1"/>
    </source>
</evidence>
<keyword evidence="3" id="KW-1185">Reference proteome</keyword>
<protein>
    <recommendedName>
        <fullName evidence="4">Syntaxin 6 N-terminal domain-containing protein</fullName>
    </recommendedName>
</protein>
<dbReference type="PANTHER" id="PTHR34949:SF6">
    <property type="entry name" value="EXPRESSED PROTEIN"/>
    <property type="match status" value="1"/>
</dbReference>
<feature type="non-terminal residue" evidence="2">
    <location>
        <position position="1"/>
    </location>
</feature>
<dbReference type="PANTHER" id="PTHR34949">
    <property type="entry name" value="OS05G0443700 PROTEIN"/>
    <property type="match status" value="1"/>
</dbReference>
<comment type="caution">
    <text evidence="2">The sequence shown here is derived from an EMBL/GenBank/DDBJ whole genome shotgun (WGS) entry which is preliminary data.</text>
</comment>
<keyword evidence="1" id="KW-1133">Transmembrane helix</keyword>
<dbReference type="EMBL" id="QZWG01000014">
    <property type="protein sequence ID" value="RZB68149.1"/>
    <property type="molecule type" value="Genomic_DNA"/>
</dbReference>
<gene>
    <name evidence="2" type="ORF">D0Y65_038096</name>
</gene>
<feature type="transmembrane region" description="Helical" evidence="1">
    <location>
        <begin position="251"/>
        <end position="270"/>
    </location>
</feature>
<evidence type="ECO:0008006" key="4">
    <source>
        <dbReference type="Google" id="ProtNLM"/>
    </source>
</evidence>
<dbReference type="Proteomes" id="UP000289340">
    <property type="component" value="Chromosome 14"/>
</dbReference>
<evidence type="ECO:0000313" key="3">
    <source>
        <dbReference type="Proteomes" id="UP000289340"/>
    </source>
</evidence>